<dbReference type="InterPro" id="IPR004304">
    <property type="entry name" value="FmdA_AmdA"/>
</dbReference>
<dbReference type="Gene3D" id="2.60.120.580">
    <property type="entry name" value="Acetamidase/Formamidase-like domains"/>
    <property type="match status" value="2"/>
</dbReference>
<sequence length="342" mass="36391">MSASRHPLWVGIVGLALTGVADAASRIYELKATPQTVHRGFFDASLKPVLTIASGDRVKLETASGNPRYFEALGVPRERIPAELYAVYDGVEGAGRGDHTLNGPIAVEGAEPGDTLEVRILSVAARLPIAGQGFRPGRGALPDDFPYQKDRVLWLDLQRQTVEYAPGVVVPLKPFWGVIAVAPTPERGRVPSGPPDVFGGNMDNHDLGAGSTLYLPVQTSGALLSIGDGHAAQGHGEVSLSAVETSLKGEIQVILHKNLRIKSPRAETPTHYMSIGLDADLDEAARMATREMVAFLVETRHLSRDDAYLLCSAAMDLTVTQVVDGTKGVHGLLPKSIFAAGK</sequence>
<keyword evidence="2" id="KW-1185">Reference proteome</keyword>
<name>A0A1M5NXP3_9GAMM</name>
<dbReference type="PANTHER" id="PTHR31891:SF1">
    <property type="entry name" value="FORMAMIDASE C869.04-RELATED"/>
    <property type="match status" value="1"/>
</dbReference>
<dbReference type="Gene3D" id="3.10.28.20">
    <property type="entry name" value="Acetamidase/Formamidase-like domains"/>
    <property type="match status" value="1"/>
</dbReference>
<dbReference type="AlphaFoldDB" id="A0A1M5NXP3"/>
<reference evidence="1 2" key="1">
    <citation type="submission" date="2016-11" db="EMBL/GenBank/DDBJ databases">
        <authorList>
            <person name="Jaros S."/>
            <person name="Januszkiewicz K."/>
            <person name="Wedrychowicz H."/>
        </authorList>
    </citation>
    <scope>NUCLEOTIDE SEQUENCE [LARGE SCALE GENOMIC DNA]</scope>
    <source>
        <strain evidence="1 2">CGMCC 1.7049</strain>
    </source>
</reference>
<protein>
    <submittedName>
        <fullName evidence="1">Acetamidase/formamidase</fullName>
    </submittedName>
</protein>
<evidence type="ECO:0000313" key="2">
    <source>
        <dbReference type="Proteomes" id="UP000199758"/>
    </source>
</evidence>
<dbReference type="PANTHER" id="PTHR31891">
    <property type="entry name" value="FORMAMIDASE C869.04-RELATED"/>
    <property type="match status" value="1"/>
</dbReference>
<gene>
    <name evidence="1" type="ORF">SAMN04488068_1919</name>
</gene>
<proteinExistence type="predicted"/>
<dbReference type="OrthoDB" id="9785236at2"/>
<dbReference type="RefSeq" id="WP_072896908.1">
    <property type="nucleotide sequence ID" value="NZ_FQWZ01000004.1"/>
</dbReference>
<organism evidence="1 2">
    <name type="scientific">Hydrocarboniphaga daqingensis</name>
    <dbReference type="NCBI Taxonomy" id="490188"/>
    <lineage>
        <taxon>Bacteria</taxon>
        <taxon>Pseudomonadati</taxon>
        <taxon>Pseudomonadota</taxon>
        <taxon>Gammaproteobacteria</taxon>
        <taxon>Nevskiales</taxon>
        <taxon>Nevskiaceae</taxon>
        <taxon>Hydrocarboniphaga</taxon>
    </lineage>
</organism>
<dbReference type="EMBL" id="FQWZ01000004">
    <property type="protein sequence ID" value="SHG94291.1"/>
    <property type="molecule type" value="Genomic_DNA"/>
</dbReference>
<dbReference type="Pfam" id="PF03069">
    <property type="entry name" value="FmdA_AmdA"/>
    <property type="match status" value="2"/>
</dbReference>
<dbReference type="Proteomes" id="UP000199758">
    <property type="component" value="Unassembled WGS sequence"/>
</dbReference>
<accession>A0A1M5NXP3</accession>
<dbReference type="GO" id="GO:0016811">
    <property type="term" value="F:hydrolase activity, acting on carbon-nitrogen (but not peptide) bonds, in linear amides"/>
    <property type="evidence" value="ECO:0007669"/>
    <property type="project" value="InterPro"/>
</dbReference>
<evidence type="ECO:0000313" key="1">
    <source>
        <dbReference type="EMBL" id="SHG94291.1"/>
    </source>
</evidence>
<dbReference type="SUPFAM" id="SSF141130">
    <property type="entry name" value="Acetamidase/Formamidase-like"/>
    <property type="match status" value="1"/>
</dbReference>
<dbReference type="STRING" id="490188.SAMN04488068_1919"/>